<dbReference type="RefSeq" id="WP_057064286.1">
    <property type="nucleotide sequence ID" value="NZ_CBCYGZ010000010.1"/>
</dbReference>
<dbReference type="InterPro" id="IPR006440">
    <property type="entry name" value="Doc"/>
</dbReference>
<reference evidence="2 3" key="2">
    <citation type="journal article" date="2017" name="PLoS ONE">
        <title>Genomic and phenotypic characterisation of fluoroquinolone resistance mechanisms in Enterobacteriaceae in Durban, South Africa.</title>
        <authorList>
            <person name="Osei Sekyere J."/>
            <person name="Amoako D.G."/>
        </authorList>
    </citation>
    <scope>NUCLEOTIDE SEQUENCE [LARGE SCALE GENOMIC DNA]</scope>
    <source>
        <strain evidence="2 3">ST62:944112508</strain>
    </source>
</reference>
<accession>A0AA40NI57</accession>
<comment type="caution">
    <text evidence="2">The sequence shown here is derived from an EMBL/GenBank/DDBJ whole genome shotgun (WGS) entry which is preliminary data.</text>
</comment>
<dbReference type="PIRSF" id="PIRSF018297">
    <property type="entry name" value="Doc"/>
    <property type="match status" value="1"/>
</dbReference>
<name>A0AA40NI57_CITFR</name>
<evidence type="ECO:0000313" key="3">
    <source>
        <dbReference type="Proteomes" id="UP000050520"/>
    </source>
</evidence>
<evidence type="ECO:0000313" key="2">
    <source>
        <dbReference type="EMBL" id="KPR53988.1"/>
    </source>
</evidence>
<feature type="domain" description="Fido" evidence="1">
    <location>
        <begin position="5"/>
        <end position="124"/>
    </location>
</feature>
<dbReference type="PANTHER" id="PTHR39426:SF1">
    <property type="entry name" value="HOMOLOGY TO DEATH-ON-CURING PROTEIN OF PHAGE P1"/>
    <property type="match status" value="1"/>
</dbReference>
<dbReference type="PANTHER" id="PTHR39426">
    <property type="entry name" value="HOMOLOGY TO DEATH-ON-CURING PROTEIN OF PHAGE P1"/>
    <property type="match status" value="1"/>
</dbReference>
<dbReference type="NCBIfam" id="TIGR01550">
    <property type="entry name" value="DOC_P1"/>
    <property type="match status" value="1"/>
</dbReference>
<gene>
    <name evidence="2" type="ORF">AN672_18215</name>
</gene>
<dbReference type="EMBL" id="LJEB01000086">
    <property type="protein sequence ID" value="KPR53988.1"/>
    <property type="molecule type" value="Genomic_DNA"/>
</dbReference>
<dbReference type="InterPro" id="IPR003812">
    <property type="entry name" value="Fido"/>
</dbReference>
<dbReference type="Gene3D" id="1.20.120.1870">
    <property type="entry name" value="Fic/DOC protein, Fido domain"/>
    <property type="match status" value="1"/>
</dbReference>
<dbReference type="GO" id="GO:0016301">
    <property type="term" value="F:kinase activity"/>
    <property type="evidence" value="ECO:0007669"/>
    <property type="project" value="InterPro"/>
</dbReference>
<organism evidence="2 3">
    <name type="scientific">Citrobacter freundii</name>
    <dbReference type="NCBI Taxonomy" id="546"/>
    <lineage>
        <taxon>Bacteria</taxon>
        <taxon>Pseudomonadati</taxon>
        <taxon>Pseudomonadota</taxon>
        <taxon>Gammaproteobacteria</taxon>
        <taxon>Enterobacterales</taxon>
        <taxon>Enterobacteriaceae</taxon>
        <taxon>Citrobacter</taxon>
        <taxon>Citrobacter freundii complex</taxon>
    </lineage>
</organism>
<evidence type="ECO:0000259" key="1">
    <source>
        <dbReference type="PROSITE" id="PS51459"/>
    </source>
</evidence>
<dbReference type="AlphaFoldDB" id="A0AA40NI57"/>
<dbReference type="Pfam" id="PF02661">
    <property type="entry name" value="Fic"/>
    <property type="match status" value="1"/>
</dbReference>
<sequence length="124" mass="13525">MITFLSAEQVIQIHDYQLAEHGGLPGYRDFGAISSIVARVENTHLYNGVEDLFSLAASYLIAISRGHGFNDANKRTALLSALVFLELNNITVQTPVSFADFVAEVAQGIHESEVVAEALKHLAR</sequence>
<dbReference type="PROSITE" id="PS51459">
    <property type="entry name" value="FIDO"/>
    <property type="match status" value="1"/>
</dbReference>
<reference evidence="3" key="1">
    <citation type="submission" date="2015-09" db="EMBL/GenBank/DDBJ databases">
        <title>Prevalence of NDMs in South Africa.</title>
        <authorList>
            <person name="Osei Sekyere J."/>
            <person name="Govinden U."/>
            <person name="Essack S."/>
            <person name="Haldorsen B."/>
            <person name="Samuelsen O."/>
            <person name="Aasnaes B."/>
            <person name="Sundsfjord A."/>
        </authorList>
    </citation>
    <scope>NUCLEOTIDE SEQUENCE [LARGE SCALE GENOMIC DNA]</scope>
    <source>
        <strain evidence="3">ST62:944112508</strain>
    </source>
</reference>
<dbReference type="Proteomes" id="UP000050520">
    <property type="component" value="Unassembled WGS sequence"/>
</dbReference>
<proteinExistence type="predicted"/>
<protein>
    <submittedName>
        <fullName evidence="2">Death-on-curing protein</fullName>
    </submittedName>
</protein>
<dbReference type="InterPro" id="IPR053737">
    <property type="entry name" value="Type_II_TA_Toxin"/>
</dbReference>